<gene>
    <name evidence="8" type="ORF">ASAP_1106</name>
</gene>
<keyword evidence="4 6" id="KW-1133">Transmembrane helix</keyword>
<feature type="transmembrane region" description="Helical" evidence="6">
    <location>
        <begin position="292"/>
        <end position="314"/>
    </location>
</feature>
<dbReference type="AlphaFoldDB" id="A0A060QIU3"/>
<comment type="subcellular location">
    <subcellularLocation>
        <location evidence="1">Membrane</location>
        <topology evidence="1">Multi-pass membrane protein</topology>
    </subcellularLocation>
</comment>
<dbReference type="Gene3D" id="1.20.1250.20">
    <property type="entry name" value="MFS general substrate transporter like domains"/>
    <property type="match status" value="2"/>
</dbReference>
<evidence type="ECO:0000313" key="9">
    <source>
        <dbReference type="Proteomes" id="UP000027583"/>
    </source>
</evidence>
<keyword evidence="3 6" id="KW-0812">Transmembrane</keyword>
<dbReference type="PROSITE" id="PS50850">
    <property type="entry name" value="MFS"/>
    <property type="match status" value="1"/>
</dbReference>
<dbReference type="GO" id="GO:0022857">
    <property type="term" value="F:transmembrane transporter activity"/>
    <property type="evidence" value="ECO:0007669"/>
    <property type="project" value="InterPro"/>
</dbReference>
<comment type="caution">
    <text evidence="8">The sequence shown here is derived from an EMBL/GenBank/DDBJ whole genome shotgun (WGS) entry which is preliminary data.</text>
</comment>
<feature type="transmembrane region" description="Helical" evidence="6">
    <location>
        <begin position="326"/>
        <end position="343"/>
    </location>
</feature>
<dbReference type="RefSeq" id="WP_023978642.1">
    <property type="nucleotide sequence ID" value="NZ_CBLX010000009.1"/>
</dbReference>
<feature type="transmembrane region" description="Helical" evidence="6">
    <location>
        <begin position="191"/>
        <end position="211"/>
    </location>
</feature>
<dbReference type="GO" id="GO:0005886">
    <property type="term" value="C:plasma membrane"/>
    <property type="evidence" value="ECO:0007669"/>
    <property type="project" value="TreeGrafter"/>
</dbReference>
<keyword evidence="5 6" id="KW-0472">Membrane</keyword>
<reference evidence="8 9" key="2">
    <citation type="journal article" date="2014" name="PLoS ONE">
        <title>Evolution of mitochondria reconstructed from the energy metabolism of living bacteria.</title>
        <authorList>
            <person name="Degli Esposti M."/>
            <person name="Chouaia B."/>
            <person name="Comandatore F."/>
            <person name="Crotti E."/>
            <person name="Sassera D."/>
            <person name="Lievens P.M."/>
            <person name="Daffonchio D."/>
            <person name="Bandi C."/>
        </authorList>
    </citation>
    <scope>NUCLEOTIDE SEQUENCE [LARGE SCALE GENOMIC DNA]</scope>
    <source>
        <strain evidence="8 9">SF2.1</strain>
    </source>
</reference>
<organism evidence="8 9">
    <name type="scientific">Asaia bogorensis</name>
    <dbReference type="NCBI Taxonomy" id="91915"/>
    <lineage>
        <taxon>Bacteria</taxon>
        <taxon>Pseudomonadati</taxon>
        <taxon>Pseudomonadota</taxon>
        <taxon>Alphaproteobacteria</taxon>
        <taxon>Acetobacterales</taxon>
        <taxon>Acetobacteraceae</taxon>
        <taxon>Asaia</taxon>
    </lineage>
</organism>
<evidence type="ECO:0000256" key="1">
    <source>
        <dbReference type="ARBA" id="ARBA00004141"/>
    </source>
</evidence>
<feature type="transmembrane region" description="Helical" evidence="6">
    <location>
        <begin position="97"/>
        <end position="115"/>
    </location>
</feature>
<evidence type="ECO:0000256" key="6">
    <source>
        <dbReference type="SAM" id="Phobius"/>
    </source>
</evidence>
<feature type="transmembrane region" description="Helical" evidence="6">
    <location>
        <begin position="155"/>
        <end position="179"/>
    </location>
</feature>
<dbReference type="FunFam" id="1.20.1250.20:FF:000018">
    <property type="entry name" value="MFS transporter permease"/>
    <property type="match status" value="1"/>
</dbReference>
<sequence>MSPDQKTSPRAETPSQDTLRARATGKAFAKLLPFLILMYIVAFLDRSNISSAKQALQTDVGVSDAMFAFGAGIFFVGYALFEIPSNLILYRVGARRWMARIMVTWGLVSAAMMFTQGNLSFVLLRTLLGVTEAGFFPGIMLYLTFWFPEKERTRVLGVFYFGYPLAMTFGNPLSGALFGLDGAFGLAGWQWMFLLEGGLAVAMGIATYFVLPDRPQDVKWLTTEEKATLSTVLEREAASKAGARGHSVRLGALLHSTKLLQFLALYMVMQIASYGVVFYLPEQVSTILHEKIGLRVGLVSAIPWACAILSTYVVTKLVQKHDAPRFGLLGCLAAAAIGLVISGSGYGPVALIGLCIAAAGVVTVQAVFWNFPLAHFTGVQAAGAIALINALGNLGGFAAPNIRSFATGFWHTPIAGLYAVALSGVIGLVIAAFLPRTNNPEHSPPHHPRHRPVH</sequence>
<dbReference type="InterPro" id="IPR011701">
    <property type="entry name" value="MFS"/>
</dbReference>
<feature type="transmembrane region" description="Helical" evidence="6">
    <location>
        <begin position="121"/>
        <end position="143"/>
    </location>
</feature>
<evidence type="ECO:0000256" key="2">
    <source>
        <dbReference type="ARBA" id="ARBA00022448"/>
    </source>
</evidence>
<name>A0A060QIU3_9PROT</name>
<feature type="transmembrane region" description="Helical" evidence="6">
    <location>
        <begin position="259"/>
        <end position="280"/>
    </location>
</feature>
<protein>
    <submittedName>
        <fullName evidence="8">L-rhamnonate transporter (Predicted by genome context)</fullName>
    </submittedName>
</protein>
<dbReference type="Proteomes" id="UP000027583">
    <property type="component" value="Unassembled WGS sequence"/>
</dbReference>
<dbReference type="Pfam" id="PF07690">
    <property type="entry name" value="MFS_1"/>
    <property type="match status" value="1"/>
</dbReference>
<evidence type="ECO:0000256" key="5">
    <source>
        <dbReference type="ARBA" id="ARBA00023136"/>
    </source>
</evidence>
<evidence type="ECO:0000256" key="3">
    <source>
        <dbReference type="ARBA" id="ARBA00022692"/>
    </source>
</evidence>
<reference evidence="8 9" key="1">
    <citation type="journal article" date="2014" name="Genome Biol. Evol.">
        <title>Acetic acid bacteria genomes reveal functional traits for adaptation to life in insect guts.</title>
        <authorList>
            <person name="Chouaia B."/>
            <person name="Gaiarsa S."/>
            <person name="Crotti E."/>
            <person name="Comandatore F."/>
            <person name="Degli Esposti M."/>
            <person name="Ricci I."/>
            <person name="Alma A."/>
            <person name="Favia G."/>
            <person name="Bandi C."/>
            <person name="Daffonchio D."/>
        </authorList>
    </citation>
    <scope>NUCLEOTIDE SEQUENCE [LARGE SCALE GENOMIC DNA]</scope>
    <source>
        <strain evidence="8 9">SF2.1</strain>
    </source>
</reference>
<dbReference type="InterPro" id="IPR036259">
    <property type="entry name" value="MFS_trans_sf"/>
</dbReference>
<dbReference type="PANTHER" id="PTHR43791">
    <property type="entry name" value="PERMEASE-RELATED"/>
    <property type="match status" value="1"/>
</dbReference>
<feature type="domain" description="Major facilitator superfamily (MFS) profile" evidence="7">
    <location>
        <begin position="31"/>
        <end position="439"/>
    </location>
</feature>
<feature type="transmembrane region" description="Helical" evidence="6">
    <location>
        <begin position="414"/>
        <end position="434"/>
    </location>
</feature>
<dbReference type="EMBL" id="CBLX010000009">
    <property type="protein sequence ID" value="CDG39151.1"/>
    <property type="molecule type" value="Genomic_DNA"/>
</dbReference>
<dbReference type="PANTHER" id="PTHR43791:SF30">
    <property type="entry name" value="INNER MEMBRANE TRANSPORT PROTEIN RHMT"/>
    <property type="match status" value="1"/>
</dbReference>
<feature type="transmembrane region" description="Helical" evidence="6">
    <location>
        <begin position="349"/>
        <end position="369"/>
    </location>
</feature>
<dbReference type="SUPFAM" id="SSF103473">
    <property type="entry name" value="MFS general substrate transporter"/>
    <property type="match status" value="1"/>
</dbReference>
<feature type="transmembrane region" description="Helical" evidence="6">
    <location>
        <begin position="27"/>
        <end position="45"/>
    </location>
</feature>
<feature type="transmembrane region" description="Helical" evidence="6">
    <location>
        <begin position="381"/>
        <end position="402"/>
    </location>
</feature>
<dbReference type="eggNOG" id="COG2271">
    <property type="taxonomic scope" value="Bacteria"/>
</dbReference>
<dbReference type="InterPro" id="IPR020846">
    <property type="entry name" value="MFS_dom"/>
</dbReference>
<proteinExistence type="predicted"/>
<feature type="transmembrane region" description="Helical" evidence="6">
    <location>
        <begin position="65"/>
        <end position="90"/>
    </location>
</feature>
<evidence type="ECO:0000313" key="8">
    <source>
        <dbReference type="EMBL" id="CDG39151.1"/>
    </source>
</evidence>
<keyword evidence="2" id="KW-0813">Transport</keyword>
<accession>A0A060QIU3</accession>
<dbReference type="CDD" id="cd17319">
    <property type="entry name" value="MFS_ExuT_GudP_like"/>
    <property type="match status" value="1"/>
</dbReference>
<evidence type="ECO:0000259" key="7">
    <source>
        <dbReference type="PROSITE" id="PS50850"/>
    </source>
</evidence>
<evidence type="ECO:0000256" key="4">
    <source>
        <dbReference type="ARBA" id="ARBA00022989"/>
    </source>
</evidence>